<feature type="domain" description="DUF2399" evidence="1">
    <location>
        <begin position="249"/>
        <end position="399"/>
    </location>
</feature>
<reference evidence="4" key="1">
    <citation type="submission" date="2019-10" db="EMBL/GenBank/DDBJ databases">
        <title>Antimicrobial potential of Antarctic Bacteria.</title>
        <authorList>
            <person name="Benaud N."/>
            <person name="Edwards R.J."/>
            <person name="Ferrari B.C."/>
        </authorList>
    </citation>
    <scope>NUCLEOTIDE SEQUENCE [LARGE SCALE GENOMIC DNA]</scope>
    <source>
        <strain evidence="4">NBSH44</strain>
    </source>
</reference>
<dbReference type="InterPro" id="IPR024466">
    <property type="entry name" value="CHP02679_N"/>
</dbReference>
<dbReference type="EMBL" id="CP045702">
    <property type="protein sequence ID" value="QNE73770.1"/>
    <property type="molecule type" value="Genomic_DNA"/>
</dbReference>
<dbReference type="Proteomes" id="UP000515307">
    <property type="component" value="Chromosome"/>
</dbReference>
<evidence type="ECO:0000313" key="4">
    <source>
        <dbReference type="Proteomes" id="UP000515307"/>
    </source>
</evidence>
<evidence type="ECO:0000313" key="3">
    <source>
        <dbReference type="EMBL" id="QNE73770.1"/>
    </source>
</evidence>
<sequence length="420" mass="43664">MTHALDRPELAPLWQALHARLSAGQPVTRVRIGPLDEAARSALADLLGLDRLPGPQPTVALARLDEALVDSCGQDTRSVVAAIAGPLGDRTAERASVAAERAALWEWFATHPVVLAQPALDAWVGPVRRAGVIGGSVTATRRTLDDALHVLAGLPACGEPLPVFATRILDDSHALDDGTRLSSLVLRALSALYGTAAPETAADRRALWSRAGLADDALSTTVLTAGLRPAGRGPVAGALTALSAAGHATHLTLAQLRDPGDLRFPPTAVHLTENPSIPALALQRFGPACPPLVCTSGWPNSAVILLLDRLAEAGAPLRYHGDFDGEGLRIAAHVLARSTATLWRMSTSDFLAAHAHAPSGPAAGRITAAPWDAELAPALAARGTAVLEEHVAEDLLADLARLCTDRQIGSIQGLPASNSR</sequence>
<evidence type="ECO:0000259" key="1">
    <source>
        <dbReference type="Pfam" id="PF09664"/>
    </source>
</evidence>
<dbReference type="InterPro" id="IPR024465">
    <property type="entry name" value="DUF2399"/>
</dbReference>
<accession>A0A7G7BEK5</accession>
<protein>
    <submittedName>
        <fullName evidence="3">TIGR02679 family protein</fullName>
    </submittedName>
</protein>
<dbReference type="AlphaFoldDB" id="A0A7G7BEK5"/>
<dbReference type="Pfam" id="PF09664">
    <property type="entry name" value="DUF2399"/>
    <property type="match status" value="1"/>
</dbReference>
<proteinExistence type="predicted"/>
<dbReference type="Pfam" id="PF11796">
    <property type="entry name" value="DUF3323"/>
    <property type="match status" value="1"/>
</dbReference>
<gene>
    <name evidence="3" type="ORF">F0344_03365</name>
</gene>
<dbReference type="InterPro" id="IPR013495">
    <property type="entry name" value="CHP02679"/>
</dbReference>
<feature type="domain" description="Conserved hypothetical protein CHP02679 N terminus" evidence="2">
    <location>
        <begin position="28"/>
        <end position="229"/>
    </location>
</feature>
<dbReference type="KEGG" id="sfiy:F0344_03365"/>
<evidence type="ECO:0000259" key="2">
    <source>
        <dbReference type="Pfam" id="PF11796"/>
    </source>
</evidence>
<name>A0A7G7BEK5_9ACTN</name>
<dbReference type="RefSeq" id="WP_185297338.1">
    <property type="nucleotide sequence ID" value="NZ_CP045702.1"/>
</dbReference>
<organism evidence="3 4">
    <name type="scientific">Streptomyces finlayi</name>
    <dbReference type="NCBI Taxonomy" id="67296"/>
    <lineage>
        <taxon>Bacteria</taxon>
        <taxon>Bacillati</taxon>
        <taxon>Actinomycetota</taxon>
        <taxon>Actinomycetes</taxon>
        <taxon>Kitasatosporales</taxon>
        <taxon>Streptomycetaceae</taxon>
        <taxon>Streptomyces</taxon>
    </lineage>
</organism>
<keyword evidence="4" id="KW-1185">Reference proteome</keyword>
<dbReference type="NCBIfam" id="TIGR02679">
    <property type="entry name" value="TIGR02679 family protein"/>
    <property type="match status" value="1"/>
</dbReference>